<feature type="domain" description="PKD/Chitinase" evidence="3">
    <location>
        <begin position="47"/>
        <end position="136"/>
    </location>
</feature>
<feature type="chain" id="PRO_5045174749" description="PKD/Chitinase domain-containing protein" evidence="2">
    <location>
        <begin position="24"/>
        <end position="1200"/>
    </location>
</feature>
<sequence length="1200" mass="132492">MYSQSRIKALGAATLLVSSLHLAGCGGGGSDDSPAPTPQPVDNSKPTVSITSDTEVTEGNDITVTASATDSDGSIASYAWKYVSGPQVTLSGANEKQVSFTAPDIEDDQQLVLEVVVTDDKGATATATVIINIKRKVLTVTITGIVTDGPIDSPNIVVMVGDEEFTIDADQSGKYSIEITVDDSDADKLVKLVALGNNAINPEVEFISQLRSVATLLSQAGEDGKLTKDENFGVNITNVSTAEFALLSRDNGEVIDEQTLDKALLAVDADEKLLLAALIKIIVDNDEYALPEGVESTFDLISNADDIENFVNTVNNQDPTLIATIKEAIKEDGELVDNSIGGISGQYVMLTPKYYNYSSSQVNFNSDGSGYYSTYNIDTSFTWQQQDGDIAISLAEPVKESCSFVSDDSGTQQEQCNYLVAMSMTVLLENEANRTVEFYEQYQTIAESSAEVVNTNEYTSNLTLIAKEKTLSVNEQQLVGTWYVDRISRLDGFSEAVALNLQSGGTGTLVDNDKTPVAITWTIVGNQLQVSSEAEELSFNYAFWLVKDVVAGYQFVASLNAKDESATRTASGLMIKDNSLTFERSELLGKWTIYQGYNVPQTDLHYDVYEDGLMNFNLDQDYRSWLVDSEGKFIRNNYFTDSGVQPICDRPDNSCPVYSEFSQQLLAKHNGHYYSYRKYRFFNYDGSERMEDYSSHIREFSVSVDYGVNKFAPYWLENNSGFDENGYPTNVNYITLYTPKEQAVESVTIATTYNEELDKNEYTLTQQYQGTTTENSYTLAAGKILFGTMKAEISDFDRDYLTVCIYENTATCTEADKQRWYFDAAKAQQQVVAVRPTPAHPLDGAWQLAHEPTAIIVFLDGKWVHIQTNDGDNVDDAFSGYEVGDFIWDETTGQLTVNVIEDTNGSWGLSSDVVSPGTDNIRNVIYASAQSDGDTLLLSVDECADSYSGSKCVEGDEGYERFSYEMTRVYDPAQPHVGGYYEGSIANNDFFLSVLKSDGYFFEFENTSEYEKGIAVGTYTVQGDPSGDPDVLSVTVETYINELDEPEYYDPYFVVKAQGNQLIWHDGDDFGVMQRVTNIIEPISFTEADVLGQHILRYITEDGSGTVELLIEVRSDKTARFEINGEIRNVEWSLELGHLKLYSPLELEGDSAYGVLISPEAMIADGFVVSAFGFEAPANHPDQEDPELHISVMGEMIKQP</sequence>
<reference evidence="4 5" key="1">
    <citation type="submission" date="2023-08" db="EMBL/GenBank/DDBJ databases">
        <title>Pseudoalteromonas haloplanktis LL1 genome.</title>
        <authorList>
            <person name="Wu S."/>
        </authorList>
    </citation>
    <scope>NUCLEOTIDE SEQUENCE [LARGE SCALE GENOMIC DNA]</scope>
    <source>
        <strain evidence="4 5">LL1</strain>
    </source>
</reference>
<evidence type="ECO:0000259" key="3">
    <source>
        <dbReference type="SMART" id="SM00089"/>
    </source>
</evidence>
<dbReference type="InterPro" id="IPR022409">
    <property type="entry name" value="PKD/Chitinase_dom"/>
</dbReference>
<accession>A0ABU1BDD1</accession>
<feature type="region of interest" description="Disordered" evidence="1">
    <location>
        <begin position="26"/>
        <end position="51"/>
    </location>
</feature>
<evidence type="ECO:0000313" key="4">
    <source>
        <dbReference type="EMBL" id="MDQ9092490.1"/>
    </source>
</evidence>
<dbReference type="SMART" id="SM00089">
    <property type="entry name" value="PKD"/>
    <property type="match status" value="1"/>
</dbReference>
<feature type="compositionally biased region" description="Polar residues" evidence="1">
    <location>
        <begin position="40"/>
        <end position="51"/>
    </location>
</feature>
<evidence type="ECO:0000256" key="2">
    <source>
        <dbReference type="SAM" id="SignalP"/>
    </source>
</evidence>
<protein>
    <recommendedName>
        <fullName evidence="3">PKD/Chitinase domain-containing protein</fullName>
    </recommendedName>
</protein>
<name>A0ABU1BDD1_PSEHA</name>
<dbReference type="Proteomes" id="UP001226574">
    <property type="component" value="Unassembled WGS sequence"/>
</dbReference>
<evidence type="ECO:0000256" key="1">
    <source>
        <dbReference type="SAM" id="MobiDB-lite"/>
    </source>
</evidence>
<gene>
    <name evidence="4" type="ORF">RC083_12910</name>
</gene>
<dbReference type="Pfam" id="PF22352">
    <property type="entry name" value="K319L-like_PKD"/>
    <property type="match status" value="1"/>
</dbReference>
<dbReference type="EMBL" id="JAVIFY010000009">
    <property type="protein sequence ID" value="MDQ9092490.1"/>
    <property type="molecule type" value="Genomic_DNA"/>
</dbReference>
<dbReference type="InterPro" id="IPR013783">
    <property type="entry name" value="Ig-like_fold"/>
</dbReference>
<keyword evidence="5" id="KW-1185">Reference proteome</keyword>
<proteinExistence type="predicted"/>
<dbReference type="RefSeq" id="WP_309039217.1">
    <property type="nucleotide sequence ID" value="NZ_JAVIFY010000009.1"/>
</dbReference>
<feature type="signal peptide" evidence="2">
    <location>
        <begin position="1"/>
        <end position="23"/>
    </location>
</feature>
<evidence type="ECO:0000313" key="5">
    <source>
        <dbReference type="Proteomes" id="UP001226574"/>
    </source>
</evidence>
<dbReference type="Gene3D" id="2.60.40.10">
    <property type="entry name" value="Immunoglobulins"/>
    <property type="match status" value="1"/>
</dbReference>
<organism evidence="4 5">
    <name type="scientific">Pseudoalteromonas haloplanktis</name>
    <name type="common">Alteromonas haloplanktis</name>
    <dbReference type="NCBI Taxonomy" id="228"/>
    <lineage>
        <taxon>Bacteria</taxon>
        <taxon>Pseudomonadati</taxon>
        <taxon>Pseudomonadota</taxon>
        <taxon>Gammaproteobacteria</taxon>
        <taxon>Alteromonadales</taxon>
        <taxon>Pseudoalteromonadaceae</taxon>
        <taxon>Pseudoalteromonas</taxon>
    </lineage>
</organism>
<keyword evidence="2" id="KW-0732">Signal</keyword>
<comment type="caution">
    <text evidence="4">The sequence shown here is derived from an EMBL/GenBank/DDBJ whole genome shotgun (WGS) entry which is preliminary data.</text>
</comment>